<evidence type="ECO:0000313" key="3">
    <source>
        <dbReference type="Proteomes" id="UP000192796"/>
    </source>
</evidence>
<name>A0A1V9G5G0_9BACT</name>
<dbReference type="Proteomes" id="UP000192796">
    <property type="component" value="Unassembled WGS sequence"/>
</dbReference>
<gene>
    <name evidence="2" type="ORF">A3860_14560</name>
</gene>
<dbReference type="InterPro" id="IPR021729">
    <property type="entry name" value="DUF3298"/>
</dbReference>
<comment type="caution">
    <text evidence="2">The sequence shown here is derived from an EMBL/GenBank/DDBJ whole genome shotgun (WGS) entry which is preliminary data.</text>
</comment>
<dbReference type="Pfam" id="PF11738">
    <property type="entry name" value="DUF3298"/>
    <property type="match status" value="1"/>
</dbReference>
<feature type="domain" description="DUF3298" evidence="1">
    <location>
        <begin position="40"/>
        <end position="87"/>
    </location>
</feature>
<proteinExistence type="predicted"/>
<accession>A0A1V9G5G0</accession>
<dbReference type="EMBL" id="LVYD01000013">
    <property type="protein sequence ID" value="OQP65817.1"/>
    <property type="molecule type" value="Genomic_DNA"/>
</dbReference>
<sequence>MPVILVLPYETNIYTGVHFCLPNCSLCTKWHVYHLKNEEKISEHIFTETIPISDNFLLTSKGIGFSYLPNELGAYALGEVFLYIPFKELDTYLKPEFKQLIGIMGQ</sequence>
<keyword evidence="3" id="KW-1185">Reference proteome</keyword>
<evidence type="ECO:0000259" key="1">
    <source>
        <dbReference type="Pfam" id="PF11738"/>
    </source>
</evidence>
<dbReference type="InterPro" id="IPR037126">
    <property type="entry name" value="PdaC/RsiV-like_sf"/>
</dbReference>
<dbReference type="Gene3D" id="3.90.640.20">
    <property type="entry name" value="Heat-shock cognate protein, ATPase"/>
    <property type="match status" value="1"/>
</dbReference>
<dbReference type="AlphaFoldDB" id="A0A1V9G5G0"/>
<evidence type="ECO:0000313" key="2">
    <source>
        <dbReference type="EMBL" id="OQP65817.1"/>
    </source>
</evidence>
<protein>
    <recommendedName>
        <fullName evidence="1">DUF3298 domain-containing protein</fullName>
    </recommendedName>
</protein>
<reference evidence="2 3" key="1">
    <citation type="submission" date="2016-03" db="EMBL/GenBank/DDBJ databases">
        <title>Niastella vici sp. nov., isolated from farmland soil.</title>
        <authorList>
            <person name="Chen L."/>
            <person name="Wang D."/>
            <person name="Yang S."/>
            <person name="Wang G."/>
        </authorList>
    </citation>
    <scope>NUCLEOTIDE SEQUENCE [LARGE SCALE GENOMIC DNA]</scope>
    <source>
        <strain evidence="2 3">DJ57</strain>
    </source>
</reference>
<organism evidence="2 3">
    <name type="scientific">Niastella vici</name>
    <dbReference type="NCBI Taxonomy" id="1703345"/>
    <lineage>
        <taxon>Bacteria</taxon>
        <taxon>Pseudomonadati</taxon>
        <taxon>Bacteroidota</taxon>
        <taxon>Chitinophagia</taxon>
        <taxon>Chitinophagales</taxon>
        <taxon>Chitinophagaceae</taxon>
        <taxon>Niastella</taxon>
    </lineage>
</organism>